<dbReference type="eggNOG" id="COG1020">
    <property type="taxonomic scope" value="Bacteria"/>
</dbReference>
<dbReference type="SUPFAM" id="SSF51735">
    <property type="entry name" value="NAD(P)-binding Rossmann-fold domains"/>
    <property type="match status" value="2"/>
</dbReference>
<dbReference type="CDD" id="cd08953">
    <property type="entry name" value="KR_2_SDR_x"/>
    <property type="match status" value="1"/>
</dbReference>
<reference evidence="5 6" key="1">
    <citation type="journal article" date="2014" name="Genome Announc.">
        <title>Draft Genome Sequence of Paenibacillus pini JCM 16418T, Isolated from the Rhizosphere of Pine Tree.</title>
        <authorList>
            <person name="Yuki M."/>
            <person name="Oshima K."/>
            <person name="Suda W."/>
            <person name="Oshida Y."/>
            <person name="Kitamura K."/>
            <person name="Iida Y."/>
            <person name="Hattori M."/>
            <person name="Ohkuma M."/>
        </authorList>
    </citation>
    <scope>NUCLEOTIDE SEQUENCE [LARGE SCALE GENOMIC DNA]</scope>
    <source>
        <strain evidence="5 6">JCM 16418</strain>
    </source>
</reference>
<dbReference type="InterPro" id="IPR036291">
    <property type="entry name" value="NAD(P)-bd_dom_sf"/>
</dbReference>
<evidence type="ECO:0000313" key="6">
    <source>
        <dbReference type="Proteomes" id="UP000019364"/>
    </source>
</evidence>
<dbReference type="PANTHER" id="PTHR43775:SF37">
    <property type="entry name" value="SI:DKEY-61P9.11"/>
    <property type="match status" value="1"/>
</dbReference>
<dbReference type="SMART" id="SM00822">
    <property type="entry name" value="PKS_KR"/>
    <property type="match status" value="1"/>
</dbReference>
<proteinExistence type="predicted"/>
<evidence type="ECO:0000256" key="2">
    <source>
        <dbReference type="ARBA" id="ARBA00022553"/>
    </source>
</evidence>
<dbReference type="GO" id="GO:0004312">
    <property type="term" value="F:fatty acid synthase activity"/>
    <property type="evidence" value="ECO:0007669"/>
    <property type="project" value="TreeGrafter"/>
</dbReference>
<dbReference type="InterPro" id="IPR050091">
    <property type="entry name" value="PKS_NRPS_Biosynth_Enz"/>
</dbReference>
<dbReference type="InterPro" id="IPR013968">
    <property type="entry name" value="PKS_KR"/>
</dbReference>
<dbReference type="Pfam" id="PF22621">
    <property type="entry name" value="CurL-like_PKS_C"/>
    <property type="match status" value="1"/>
</dbReference>
<dbReference type="AlphaFoldDB" id="W7YFR5"/>
<accession>W7YFR5</accession>
<keyword evidence="1" id="KW-0596">Phosphopantetheine</keyword>
<dbReference type="Gene3D" id="3.40.47.10">
    <property type="match status" value="1"/>
</dbReference>
<dbReference type="Pfam" id="PF08659">
    <property type="entry name" value="KR"/>
    <property type="match status" value="1"/>
</dbReference>
<dbReference type="PROSITE" id="PS50075">
    <property type="entry name" value="CARRIER"/>
    <property type="match status" value="1"/>
</dbReference>
<dbReference type="Pfam" id="PF21394">
    <property type="entry name" value="Beta-ketacyl_N"/>
    <property type="match status" value="1"/>
</dbReference>
<dbReference type="Gene3D" id="3.30.70.3290">
    <property type="match status" value="1"/>
</dbReference>
<feature type="domain" description="Carrier" evidence="4">
    <location>
        <begin position="816"/>
        <end position="891"/>
    </location>
</feature>
<feature type="region of interest" description="Disordered" evidence="3">
    <location>
        <begin position="259"/>
        <end position="280"/>
    </location>
</feature>
<dbReference type="OrthoDB" id="9765680at2"/>
<comment type="caution">
    <text evidence="5">The sequence shown here is derived from an EMBL/GenBank/DDBJ whole genome shotgun (WGS) entry which is preliminary data.</text>
</comment>
<dbReference type="GO" id="GO:0005737">
    <property type="term" value="C:cytoplasm"/>
    <property type="evidence" value="ECO:0007669"/>
    <property type="project" value="TreeGrafter"/>
</dbReference>
<sequence length="931" mass="104178">MVKAALALKQGIIPPTLHFNGPNKKIRFTDSPVYVNTTPRKWNLGHSPHRCGVSSFGFSGTNCHLILEEAPIRITTGEVPEVRTEPYLLTLSAGSESGLHRLIHEYEDYLQGNPSLTLEELCYTANTGRGHYRFRLALLVHELSELKSLLSTLGRNGIQGDDIHVFCKNEDGLIPYGAEANLTEQAEKLVEELTFLSHSKHAEWSRLCQLYVNGASIDFDQLYKRHSIHRVPLPTYPFERDVHWLNDPAIRQRTRLQTAFPMESKTGDNKDEAAGGQGSEPLSNQLYYKINWETMPKTKRDSSQLMGKVLVLSNGNPMAELIIERLRNKGESVVIARFGHHFEQTGADSCIVNGSEDDFDQLLHWIGAGEISRVIHMASPSNLIGERSNLSWEQFEQSQAQGTYSLLFLVRSLIHAGCQQRIDISLIADHVHHVNGDEPGLNPEAGALFGLGKVVHTEYDNLRCRAIDMDAATGPDDILEELYLEREYYNVAFRSGNKYMERFSKAELSDYAEMPVKVKDEGAYIITGGTGALGLEAAKYLVERGAAHIALVSRAPLPVREDWNSLLEGEDHNLTAKLRGVMELEAKGAVVSCYSANVSDIHAMNVVMQDIRSQYGLIYGIVHSAGVAGDGFLINKSLDVFNEVYLPKVYGTWILDHLTQGDPLDFFILYSSGASLIGEAGQGDYCAANSYLDAFAAYRSARGQRTQTINWVKWRDIGLAVNKGSNHDGLYKLLATEIAMKALDEILHRDITQIMVGQMNLESQYLSMMELFPFKLAPEIEAVVKRSVSEQSRILESNGSEKNISVTIQMSGREGSSYSEVEMTLATVYQEVLGFKEINVFDNFFELGGNSIMLNLMYARLQKLYPGQLKLTDLFTYTSISRLAEYLTNNNNSSNRVLSKSNEDEKPDISKLLDEMQSGKWSIDQMMEFMK</sequence>
<dbReference type="STRING" id="1236976.JCM16418_316"/>
<dbReference type="Gene3D" id="1.10.1200.10">
    <property type="entry name" value="ACP-like"/>
    <property type="match status" value="1"/>
</dbReference>
<dbReference type="eggNOG" id="COG3321">
    <property type="taxonomic scope" value="Bacteria"/>
</dbReference>
<keyword evidence="6" id="KW-1185">Reference proteome</keyword>
<name>W7YFR5_9BACL</name>
<organism evidence="5 6">
    <name type="scientific">Paenibacillus pini JCM 16418</name>
    <dbReference type="NCBI Taxonomy" id="1236976"/>
    <lineage>
        <taxon>Bacteria</taxon>
        <taxon>Bacillati</taxon>
        <taxon>Bacillota</taxon>
        <taxon>Bacilli</taxon>
        <taxon>Bacillales</taxon>
        <taxon>Paenibacillaceae</taxon>
        <taxon>Paenibacillus</taxon>
    </lineage>
</organism>
<evidence type="ECO:0000256" key="1">
    <source>
        <dbReference type="ARBA" id="ARBA00022450"/>
    </source>
</evidence>
<dbReference type="Gene3D" id="3.40.50.720">
    <property type="entry name" value="NAD(P)-binding Rossmann-like Domain"/>
    <property type="match status" value="1"/>
</dbReference>
<dbReference type="eggNOG" id="COG1028">
    <property type="taxonomic scope" value="Bacteria"/>
</dbReference>
<dbReference type="GO" id="GO:0005886">
    <property type="term" value="C:plasma membrane"/>
    <property type="evidence" value="ECO:0007669"/>
    <property type="project" value="TreeGrafter"/>
</dbReference>
<dbReference type="GO" id="GO:0006633">
    <property type="term" value="P:fatty acid biosynthetic process"/>
    <property type="evidence" value="ECO:0007669"/>
    <property type="project" value="TreeGrafter"/>
</dbReference>
<dbReference type="Pfam" id="PF00550">
    <property type="entry name" value="PP-binding"/>
    <property type="match status" value="1"/>
</dbReference>
<dbReference type="RefSeq" id="WP_052019967.1">
    <property type="nucleotide sequence ID" value="NZ_BAVZ01000001.1"/>
</dbReference>
<evidence type="ECO:0000256" key="3">
    <source>
        <dbReference type="SAM" id="MobiDB-lite"/>
    </source>
</evidence>
<evidence type="ECO:0000259" key="4">
    <source>
        <dbReference type="PROSITE" id="PS50075"/>
    </source>
</evidence>
<dbReference type="InterPro" id="IPR016039">
    <property type="entry name" value="Thiolase-like"/>
</dbReference>
<dbReference type="InterPro" id="IPR009081">
    <property type="entry name" value="PP-bd_ACP"/>
</dbReference>
<dbReference type="PANTHER" id="PTHR43775">
    <property type="entry name" value="FATTY ACID SYNTHASE"/>
    <property type="match status" value="1"/>
</dbReference>
<dbReference type="SUPFAM" id="SSF53901">
    <property type="entry name" value="Thiolase-like"/>
    <property type="match status" value="1"/>
</dbReference>
<dbReference type="SUPFAM" id="SSF47336">
    <property type="entry name" value="ACP-like"/>
    <property type="match status" value="1"/>
</dbReference>
<evidence type="ECO:0000313" key="5">
    <source>
        <dbReference type="EMBL" id="GAF06363.1"/>
    </source>
</evidence>
<dbReference type="InterPro" id="IPR036736">
    <property type="entry name" value="ACP-like_sf"/>
</dbReference>
<gene>
    <name evidence="5" type="ORF">JCM16418_316</name>
</gene>
<dbReference type="InterPro" id="IPR049490">
    <property type="entry name" value="C883_1060-like_KR_N"/>
</dbReference>
<dbReference type="InterPro" id="IPR057326">
    <property type="entry name" value="KR_dom"/>
</dbReference>
<protein>
    <submittedName>
        <fullName evidence="5">Malonyl CoA-acyl carrier protein transacylase</fullName>
    </submittedName>
</protein>
<keyword evidence="2" id="KW-0597">Phosphoprotein</keyword>
<dbReference type="Proteomes" id="UP000019364">
    <property type="component" value="Unassembled WGS sequence"/>
</dbReference>
<dbReference type="EMBL" id="BAVZ01000001">
    <property type="protein sequence ID" value="GAF06363.1"/>
    <property type="molecule type" value="Genomic_DNA"/>
</dbReference>
<dbReference type="GO" id="GO:0071770">
    <property type="term" value="P:DIM/DIP cell wall layer assembly"/>
    <property type="evidence" value="ECO:0007669"/>
    <property type="project" value="TreeGrafter"/>
</dbReference>